<dbReference type="STRING" id="349064.SAMN05660429_00866"/>
<dbReference type="PANTHER" id="PTHR21666">
    <property type="entry name" value="PEPTIDASE-RELATED"/>
    <property type="match status" value="1"/>
</dbReference>
<dbReference type="Proteomes" id="UP000199308">
    <property type="component" value="Unassembled WGS sequence"/>
</dbReference>
<dbReference type="CDD" id="cd12797">
    <property type="entry name" value="M23_peptidase"/>
    <property type="match status" value="1"/>
</dbReference>
<dbReference type="EMBL" id="FOHK01000003">
    <property type="protein sequence ID" value="SES99568.1"/>
    <property type="molecule type" value="Genomic_DNA"/>
</dbReference>
<gene>
    <name evidence="4" type="ORF">SAMN05660429_00866</name>
</gene>
<proteinExistence type="predicted"/>
<evidence type="ECO:0000313" key="4">
    <source>
        <dbReference type="EMBL" id="SES99568.1"/>
    </source>
</evidence>
<dbReference type="InterPro" id="IPR011055">
    <property type="entry name" value="Dup_hybrid_motif"/>
</dbReference>
<name>A0A1I0AYR6_THASX</name>
<feature type="coiled-coil region" evidence="1">
    <location>
        <begin position="56"/>
        <end position="86"/>
    </location>
</feature>
<keyword evidence="1" id="KW-0175">Coiled coil</keyword>
<feature type="transmembrane region" description="Helical" evidence="2">
    <location>
        <begin position="21"/>
        <end position="42"/>
    </location>
</feature>
<dbReference type="InterPro" id="IPR016047">
    <property type="entry name" value="M23ase_b-sheet_dom"/>
</dbReference>
<keyword evidence="2" id="KW-0472">Membrane</keyword>
<evidence type="ECO:0000256" key="1">
    <source>
        <dbReference type="SAM" id="Coils"/>
    </source>
</evidence>
<organism evidence="4 5">
    <name type="scientific">Thalassotalea agarivorans</name>
    <name type="common">Thalassomonas agarivorans</name>
    <dbReference type="NCBI Taxonomy" id="349064"/>
    <lineage>
        <taxon>Bacteria</taxon>
        <taxon>Pseudomonadati</taxon>
        <taxon>Pseudomonadota</taxon>
        <taxon>Gammaproteobacteria</taxon>
        <taxon>Alteromonadales</taxon>
        <taxon>Colwelliaceae</taxon>
        <taxon>Thalassotalea</taxon>
    </lineage>
</organism>
<dbReference type="InterPro" id="IPR050570">
    <property type="entry name" value="Cell_wall_metabolism_enzyme"/>
</dbReference>
<protein>
    <submittedName>
        <fullName evidence="4">Peptidase family M23</fullName>
    </submittedName>
</protein>
<dbReference type="OrthoDB" id="9805070at2"/>
<dbReference type="PANTHER" id="PTHR21666:SF291">
    <property type="entry name" value="STAGE II SPORULATION PROTEIN Q"/>
    <property type="match status" value="1"/>
</dbReference>
<dbReference type="SUPFAM" id="SSF51261">
    <property type="entry name" value="Duplicated hybrid motif"/>
    <property type="match status" value="1"/>
</dbReference>
<keyword evidence="5" id="KW-1185">Reference proteome</keyword>
<sequence length="299" mass="33275">MSLTLVYRGKNVRYLMKLNKFHWASALLTFALVSGGLFYLFFSSNDVPLQPNGYALVETNNNIEELEVANQQIVALTMKIADLQSQVLRLNALGDRLAEEANIPEKEFNFEEQVPAGGPLSQQTVATKSLTELMHEISSLQRELGYEEKQLKLLESLTLGHHIENSSYLSGRPIAKGWLSSYFGMRKDPFSGRPAMHKGVDFAGKEGTHVIATGAGVVTWSGERYGYGQLIEIDHGKGYKTRYGHNKSLLVNVGDVVNKGDTIALMGSTGRSTGPHVHYEILRNNKQINPVKYVYRKAK</sequence>
<evidence type="ECO:0000313" key="5">
    <source>
        <dbReference type="Proteomes" id="UP000199308"/>
    </source>
</evidence>
<reference evidence="4 5" key="1">
    <citation type="submission" date="2016-10" db="EMBL/GenBank/DDBJ databases">
        <authorList>
            <person name="de Groot N.N."/>
        </authorList>
    </citation>
    <scope>NUCLEOTIDE SEQUENCE [LARGE SCALE GENOMIC DNA]</scope>
    <source>
        <strain evidence="4 5">DSM 19706</strain>
    </source>
</reference>
<dbReference type="Pfam" id="PF01551">
    <property type="entry name" value="Peptidase_M23"/>
    <property type="match status" value="1"/>
</dbReference>
<accession>A0A1I0AYR6</accession>
<keyword evidence="2" id="KW-1133">Transmembrane helix</keyword>
<dbReference type="Gene3D" id="2.70.70.10">
    <property type="entry name" value="Glucose Permease (Domain IIA)"/>
    <property type="match status" value="1"/>
</dbReference>
<evidence type="ECO:0000256" key="2">
    <source>
        <dbReference type="SAM" id="Phobius"/>
    </source>
</evidence>
<keyword evidence="2" id="KW-0812">Transmembrane</keyword>
<dbReference type="FunFam" id="2.70.70.10:FF:000006">
    <property type="entry name" value="M23 family peptidase"/>
    <property type="match status" value="1"/>
</dbReference>
<feature type="domain" description="M23ase beta-sheet core" evidence="3">
    <location>
        <begin position="196"/>
        <end position="290"/>
    </location>
</feature>
<dbReference type="AlphaFoldDB" id="A0A1I0AYR6"/>
<evidence type="ECO:0000259" key="3">
    <source>
        <dbReference type="Pfam" id="PF01551"/>
    </source>
</evidence>
<dbReference type="GO" id="GO:0004222">
    <property type="term" value="F:metalloendopeptidase activity"/>
    <property type="evidence" value="ECO:0007669"/>
    <property type="project" value="TreeGrafter"/>
</dbReference>